<dbReference type="OrthoDB" id="423070at2759"/>
<dbReference type="GO" id="GO:0008168">
    <property type="term" value="F:methyltransferase activity"/>
    <property type="evidence" value="ECO:0007669"/>
    <property type="project" value="InterPro"/>
</dbReference>
<dbReference type="EMBL" id="CAJNNV010019993">
    <property type="protein sequence ID" value="CAE8606890.1"/>
    <property type="molecule type" value="Genomic_DNA"/>
</dbReference>
<dbReference type="InterPro" id="IPR029063">
    <property type="entry name" value="SAM-dependent_MTases_sf"/>
</dbReference>
<dbReference type="Pfam" id="PF05175">
    <property type="entry name" value="MTS"/>
    <property type="match status" value="1"/>
</dbReference>
<dbReference type="PANTHER" id="PTHR23290">
    <property type="entry name" value="RRNA N6-ADENOSINE-METHYLTRANSFERASE METTL5"/>
    <property type="match status" value="1"/>
</dbReference>
<dbReference type="InterPro" id="IPR007848">
    <property type="entry name" value="Small_mtfrase_dom"/>
</dbReference>
<dbReference type="CDD" id="cd02440">
    <property type="entry name" value="AdoMet_MTases"/>
    <property type="match status" value="1"/>
</dbReference>
<evidence type="ECO:0000259" key="1">
    <source>
        <dbReference type="Pfam" id="PF05175"/>
    </source>
</evidence>
<proteinExistence type="predicted"/>
<accession>A0A813F5W2</accession>
<dbReference type="AlphaFoldDB" id="A0A813F5W2"/>
<evidence type="ECO:0000313" key="3">
    <source>
        <dbReference type="Proteomes" id="UP000654075"/>
    </source>
</evidence>
<sequence length="291" mass="31556">MEQLRACPVLSLGVPDGMLSLPLLWTSTSRSPQVIPAPRHSRSATSSLIGGLTAAIVSLHSRSNRKAVRQRLAAGALKQKHLAMILSGLPKHPAKNAKLEQYATDGDIAARWLCGIDSQEAFAEAEDGIADLGAGNGILGIGAMLLGAPRATFVEVDDLAADALEAGLREHDLLQRATILRSDITQVDTIAFACDVVLMNPPWGQRSHADRPFLEASIALARRAVHVMHSSFAVHLEPWASDGGWEAEKWMEAEFPLPRTYAHQKQDRAFTKAGMWRLRRKPTVQAAEDAT</sequence>
<dbReference type="SUPFAM" id="SSF53335">
    <property type="entry name" value="S-adenosyl-L-methionine-dependent methyltransferases"/>
    <property type="match status" value="1"/>
</dbReference>
<comment type="caution">
    <text evidence="2">The sequence shown here is derived from an EMBL/GenBank/DDBJ whole genome shotgun (WGS) entry which is preliminary data.</text>
</comment>
<name>A0A813F5W2_POLGL</name>
<protein>
    <recommendedName>
        <fullName evidence="1">Methyltransferase small domain-containing protein</fullName>
    </recommendedName>
</protein>
<dbReference type="Proteomes" id="UP000654075">
    <property type="component" value="Unassembled WGS sequence"/>
</dbReference>
<feature type="domain" description="Methyltransferase small" evidence="1">
    <location>
        <begin position="124"/>
        <end position="224"/>
    </location>
</feature>
<reference evidence="2" key="1">
    <citation type="submission" date="2021-02" db="EMBL/GenBank/DDBJ databases">
        <authorList>
            <person name="Dougan E. K."/>
            <person name="Rhodes N."/>
            <person name="Thang M."/>
            <person name="Chan C."/>
        </authorList>
    </citation>
    <scope>NUCLEOTIDE SEQUENCE</scope>
</reference>
<gene>
    <name evidence="2" type="ORF">PGLA1383_LOCUS24846</name>
</gene>
<evidence type="ECO:0000313" key="2">
    <source>
        <dbReference type="EMBL" id="CAE8606890.1"/>
    </source>
</evidence>
<dbReference type="Gene3D" id="3.40.50.150">
    <property type="entry name" value="Vaccinia Virus protein VP39"/>
    <property type="match status" value="1"/>
</dbReference>
<dbReference type="InterPro" id="IPR051720">
    <property type="entry name" value="rRNA_MeTrfase/Polyamine_Synth"/>
</dbReference>
<dbReference type="PANTHER" id="PTHR23290:SF0">
    <property type="entry name" value="RRNA N6-ADENOSINE-METHYLTRANSFERASE METTL5"/>
    <property type="match status" value="1"/>
</dbReference>
<organism evidence="2 3">
    <name type="scientific">Polarella glacialis</name>
    <name type="common">Dinoflagellate</name>
    <dbReference type="NCBI Taxonomy" id="89957"/>
    <lineage>
        <taxon>Eukaryota</taxon>
        <taxon>Sar</taxon>
        <taxon>Alveolata</taxon>
        <taxon>Dinophyceae</taxon>
        <taxon>Suessiales</taxon>
        <taxon>Suessiaceae</taxon>
        <taxon>Polarella</taxon>
    </lineage>
</organism>
<keyword evidence="3" id="KW-1185">Reference proteome</keyword>